<sequence>MVKAQEMCNGDDDYEIGVFIHLKILRFISEMLCKASACFLNVSSWPGDCQRYPLCSLTTQWRHLKVSSSIVAGSLKKEFCMDPKPCHQSSNQVRRSTKSLQKRGRAKKSVLGKRKSRRNLEASTSTFMYRARKDQATDSHSLPEEITLPLLHEKVYIWVTGKALVLDEIIINYVKCLKNQVEFLSINTSVNPILCEYGLEFETTSHAQQRQRRTIQYNFDSVTFLFYSPSCTDELKKFQLVSAIKPTIASDQSSCLQSQAAILVDTPHHSSAQRRTRHSRRMLGVLRCKWMARTWQSNSKLAS</sequence>
<keyword evidence="5" id="KW-1185">Reference proteome</keyword>
<evidence type="ECO:0000256" key="2">
    <source>
        <dbReference type="ARBA" id="ARBA00023242"/>
    </source>
</evidence>
<gene>
    <name evidence="4" type="ORF">HPP92_023035</name>
</gene>
<reference evidence="4 5" key="1">
    <citation type="journal article" date="2020" name="Nat. Food">
        <title>A phased Vanilla planifolia genome enables genetic improvement of flavour and production.</title>
        <authorList>
            <person name="Hasing T."/>
            <person name="Tang H."/>
            <person name="Brym M."/>
            <person name="Khazi F."/>
            <person name="Huang T."/>
            <person name="Chambers A.H."/>
        </authorList>
    </citation>
    <scope>NUCLEOTIDE SEQUENCE [LARGE SCALE GENOMIC DNA]</scope>
    <source>
        <tissue evidence="4">Leaf</tissue>
    </source>
</reference>
<dbReference type="GO" id="GO:0005634">
    <property type="term" value="C:nucleus"/>
    <property type="evidence" value="ECO:0007669"/>
    <property type="project" value="UniProtKB-SubCell"/>
</dbReference>
<keyword evidence="2" id="KW-0539">Nucleus</keyword>
<dbReference type="Proteomes" id="UP000636800">
    <property type="component" value="Chromosome 12"/>
</dbReference>
<dbReference type="PANTHER" id="PTHR12565:SF431">
    <property type="entry name" value="TRANSCRIPTION FACTOR BHLH137"/>
    <property type="match status" value="1"/>
</dbReference>
<evidence type="ECO:0000313" key="5">
    <source>
        <dbReference type="Proteomes" id="UP000636800"/>
    </source>
</evidence>
<dbReference type="EMBL" id="JADCNL010000012">
    <property type="protein sequence ID" value="KAG0457878.1"/>
    <property type="molecule type" value="Genomic_DNA"/>
</dbReference>
<comment type="subcellular location">
    <subcellularLocation>
        <location evidence="1">Nucleus</location>
    </subcellularLocation>
</comment>
<organism evidence="4 5">
    <name type="scientific">Vanilla planifolia</name>
    <name type="common">Vanilla</name>
    <dbReference type="NCBI Taxonomy" id="51239"/>
    <lineage>
        <taxon>Eukaryota</taxon>
        <taxon>Viridiplantae</taxon>
        <taxon>Streptophyta</taxon>
        <taxon>Embryophyta</taxon>
        <taxon>Tracheophyta</taxon>
        <taxon>Spermatophyta</taxon>
        <taxon>Magnoliopsida</taxon>
        <taxon>Liliopsida</taxon>
        <taxon>Asparagales</taxon>
        <taxon>Orchidaceae</taxon>
        <taxon>Vanilloideae</taxon>
        <taxon>Vanilleae</taxon>
        <taxon>Vanilla</taxon>
    </lineage>
</organism>
<dbReference type="InterPro" id="IPR024097">
    <property type="entry name" value="bHLH_ZIP_TF"/>
</dbReference>
<dbReference type="OrthoDB" id="20669at2759"/>
<feature type="compositionally biased region" description="Basic residues" evidence="3">
    <location>
        <begin position="95"/>
        <end position="116"/>
    </location>
</feature>
<accession>A0A835PV99</accession>
<name>A0A835PV99_VANPL</name>
<evidence type="ECO:0000256" key="3">
    <source>
        <dbReference type="SAM" id="MobiDB-lite"/>
    </source>
</evidence>
<feature type="region of interest" description="Disordered" evidence="3">
    <location>
        <begin position="86"/>
        <end position="116"/>
    </location>
</feature>
<dbReference type="AlphaFoldDB" id="A0A835PV99"/>
<protein>
    <submittedName>
        <fullName evidence="4">Uncharacterized protein</fullName>
    </submittedName>
</protein>
<comment type="caution">
    <text evidence="4">The sequence shown here is derived from an EMBL/GenBank/DDBJ whole genome shotgun (WGS) entry which is preliminary data.</text>
</comment>
<dbReference type="PANTHER" id="PTHR12565">
    <property type="entry name" value="STEROL REGULATORY ELEMENT-BINDING PROTEIN"/>
    <property type="match status" value="1"/>
</dbReference>
<evidence type="ECO:0000313" key="4">
    <source>
        <dbReference type="EMBL" id="KAG0457878.1"/>
    </source>
</evidence>
<proteinExistence type="predicted"/>
<evidence type="ECO:0000256" key="1">
    <source>
        <dbReference type="ARBA" id="ARBA00004123"/>
    </source>
</evidence>
<dbReference type="GO" id="GO:0003700">
    <property type="term" value="F:DNA-binding transcription factor activity"/>
    <property type="evidence" value="ECO:0007669"/>
    <property type="project" value="TreeGrafter"/>
</dbReference>